<keyword evidence="3 12" id="KW-1003">Cell membrane</keyword>
<dbReference type="GO" id="GO:0005886">
    <property type="term" value="C:plasma membrane"/>
    <property type="evidence" value="ECO:0007669"/>
    <property type="project" value="UniProtKB-SubCell"/>
</dbReference>
<evidence type="ECO:0000256" key="8">
    <source>
        <dbReference type="ARBA" id="ARBA00022833"/>
    </source>
</evidence>
<dbReference type="STRING" id="592028.GCWU000321_00091"/>
<evidence type="ECO:0000256" key="5">
    <source>
        <dbReference type="ARBA" id="ARBA00022692"/>
    </source>
</evidence>
<keyword evidence="8 12" id="KW-0862">Zinc</keyword>
<comment type="similarity">
    <text evidence="2 12">Belongs to the peptidase M48B family.</text>
</comment>
<evidence type="ECO:0000256" key="11">
    <source>
        <dbReference type="ARBA" id="ARBA00023136"/>
    </source>
</evidence>
<accession>C9LL67</accession>
<feature type="binding site" evidence="12">
    <location>
        <position position="206"/>
    </location>
    <ligand>
        <name>Zn(2+)</name>
        <dbReference type="ChEBI" id="CHEBI:29105"/>
        <note>catalytic</note>
    </ligand>
</feature>
<evidence type="ECO:0000256" key="9">
    <source>
        <dbReference type="ARBA" id="ARBA00022989"/>
    </source>
</evidence>
<evidence type="ECO:0000313" key="15">
    <source>
        <dbReference type="Proteomes" id="UP000004736"/>
    </source>
</evidence>
<sequence length="288" mass="31059">MLNRVKSVMLMTLLGLILVSAGGYVGGQNGATMMFIIALILNFYSYWNSDKIVLKAYNAKELSENQVPELFSLVKGLSRNAGIPMPRLYIIPTEIPNAFATGRNENHAAVAVTEGLISLLDRDEIAGVIGHELSHIRHHDTLIMTLAATFATAISYLAQAAQWAAIFGSGRDSEGRSNNPFALIATIIIAPLAASLVQMALSRSREFMADASGAEISGKPLALARALQKLDSYSRQKVMPYAKPASSGLFIINPLAAVGGYATLFSTHPSTEERVKKLHEIAAQKNLF</sequence>
<feature type="transmembrane region" description="Helical" evidence="12">
    <location>
        <begin position="142"/>
        <end position="161"/>
    </location>
</feature>
<evidence type="ECO:0000256" key="6">
    <source>
        <dbReference type="ARBA" id="ARBA00022723"/>
    </source>
</evidence>
<dbReference type="Gene3D" id="3.30.2010.10">
    <property type="entry name" value="Metalloproteases ('zincins'), catalytic domain"/>
    <property type="match status" value="1"/>
</dbReference>
<keyword evidence="9 12" id="KW-1133">Transmembrane helix</keyword>
<dbReference type="EMBL" id="ACIM02000001">
    <property type="protein sequence ID" value="EEW96153.1"/>
    <property type="molecule type" value="Genomic_DNA"/>
</dbReference>
<dbReference type="InterPro" id="IPR001915">
    <property type="entry name" value="Peptidase_M48"/>
</dbReference>
<keyword evidence="6 12" id="KW-0479">Metal-binding</keyword>
<reference evidence="14" key="1">
    <citation type="submission" date="2009-09" db="EMBL/GenBank/DDBJ databases">
        <authorList>
            <person name="Weinstock G."/>
            <person name="Sodergren E."/>
            <person name="Clifton S."/>
            <person name="Fulton L."/>
            <person name="Fulton B."/>
            <person name="Courtney L."/>
            <person name="Fronick C."/>
            <person name="Harrison M."/>
            <person name="Strong C."/>
            <person name="Farmer C."/>
            <person name="Delahaunty K."/>
            <person name="Markovic C."/>
            <person name="Hall O."/>
            <person name="Minx P."/>
            <person name="Tomlinson C."/>
            <person name="Mitreva M."/>
            <person name="Nelson J."/>
            <person name="Hou S."/>
            <person name="Wollam A."/>
            <person name="Pepin K.H."/>
            <person name="Johnson M."/>
            <person name="Bhonagiri V."/>
            <person name="Nash W.E."/>
            <person name="Warren W."/>
            <person name="Chinwalla A."/>
            <person name="Mardis E.R."/>
            <person name="Wilson R.K."/>
        </authorList>
    </citation>
    <scope>NUCLEOTIDE SEQUENCE [LARGE SCALE GENOMIC DNA]</scope>
    <source>
        <strain evidence="14">DSM 15470</strain>
    </source>
</reference>
<dbReference type="GO" id="GO:0004222">
    <property type="term" value="F:metalloendopeptidase activity"/>
    <property type="evidence" value="ECO:0007669"/>
    <property type="project" value="UniProtKB-UniRule"/>
</dbReference>
<dbReference type="HAMAP" id="MF_00188">
    <property type="entry name" value="Pept_M48_protease_HtpX"/>
    <property type="match status" value="1"/>
</dbReference>
<keyword evidence="7 12" id="KW-0378">Hydrolase</keyword>
<evidence type="ECO:0000256" key="7">
    <source>
        <dbReference type="ARBA" id="ARBA00022801"/>
    </source>
</evidence>
<feature type="domain" description="Peptidase M48" evidence="13">
    <location>
        <begin position="68"/>
        <end position="281"/>
    </location>
</feature>
<protein>
    <recommendedName>
        <fullName evidence="12">Protease HtpX homolog</fullName>
        <ecNumber evidence="12">3.4.24.-</ecNumber>
    </recommendedName>
</protein>
<dbReference type="PANTHER" id="PTHR43221">
    <property type="entry name" value="PROTEASE HTPX"/>
    <property type="match status" value="1"/>
</dbReference>
<keyword evidence="11 12" id="KW-0472">Membrane</keyword>
<dbReference type="GO" id="GO:0006508">
    <property type="term" value="P:proteolysis"/>
    <property type="evidence" value="ECO:0007669"/>
    <property type="project" value="UniProtKB-KW"/>
</dbReference>
<keyword evidence="5 12" id="KW-0812">Transmembrane</keyword>
<evidence type="ECO:0000313" key="14">
    <source>
        <dbReference type="EMBL" id="EEW96153.1"/>
    </source>
</evidence>
<evidence type="ECO:0000256" key="1">
    <source>
        <dbReference type="ARBA" id="ARBA00004651"/>
    </source>
</evidence>
<dbReference type="PANTHER" id="PTHR43221:SF1">
    <property type="entry name" value="PROTEASE HTPX"/>
    <property type="match status" value="1"/>
</dbReference>
<feature type="binding site" evidence="12">
    <location>
        <position position="131"/>
    </location>
    <ligand>
        <name>Zn(2+)</name>
        <dbReference type="ChEBI" id="CHEBI:29105"/>
        <note>catalytic</note>
    </ligand>
</feature>
<comment type="caution">
    <text evidence="14">The sequence shown here is derived from an EMBL/GenBank/DDBJ whole genome shotgun (WGS) entry which is preliminary data.</text>
</comment>
<dbReference type="HOGENOM" id="CLU_042266_3_0_9"/>
<proteinExistence type="inferred from homology"/>
<evidence type="ECO:0000256" key="4">
    <source>
        <dbReference type="ARBA" id="ARBA00022670"/>
    </source>
</evidence>
<evidence type="ECO:0000256" key="10">
    <source>
        <dbReference type="ARBA" id="ARBA00023049"/>
    </source>
</evidence>
<feature type="transmembrane region" description="Helical" evidence="12">
    <location>
        <begin position="181"/>
        <end position="201"/>
    </location>
</feature>
<dbReference type="Proteomes" id="UP000004736">
    <property type="component" value="Unassembled WGS sequence"/>
</dbReference>
<name>C9LL67_9FIRM</name>
<organism evidence="14 15">
    <name type="scientific">Dialister invisus DSM 15470</name>
    <dbReference type="NCBI Taxonomy" id="592028"/>
    <lineage>
        <taxon>Bacteria</taxon>
        <taxon>Bacillati</taxon>
        <taxon>Bacillota</taxon>
        <taxon>Negativicutes</taxon>
        <taxon>Veillonellales</taxon>
        <taxon>Veillonellaceae</taxon>
        <taxon>Dialister</taxon>
    </lineage>
</organism>
<comment type="cofactor">
    <cofactor evidence="12">
        <name>Zn(2+)</name>
        <dbReference type="ChEBI" id="CHEBI:29105"/>
    </cofactor>
    <text evidence="12">Binds 1 zinc ion per subunit.</text>
</comment>
<dbReference type="Pfam" id="PF01435">
    <property type="entry name" value="Peptidase_M48"/>
    <property type="match status" value="1"/>
</dbReference>
<dbReference type="InterPro" id="IPR050083">
    <property type="entry name" value="HtpX_protease"/>
</dbReference>
<keyword evidence="15" id="KW-1185">Reference proteome</keyword>
<dbReference type="CDD" id="cd07336">
    <property type="entry name" value="M48B_HtpX_like"/>
    <property type="match status" value="1"/>
</dbReference>
<keyword evidence="4 12" id="KW-0645">Protease</keyword>
<dbReference type="GO" id="GO:0008270">
    <property type="term" value="F:zinc ion binding"/>
    <property type="evidence" value="ECO:0007669"/>
    <property type="project" value="UniProtKB-UniRule"/>
</dbReference>
<gene>
    <name evidence="12" type="primary">htpX</name>
    <name evidence="14" type="ORF">GCWU000321_00091</name>
</gene>
<dbReference type="InterPro" id="IPR022919">
    <property type="entry name" value="Pept_M48_protease_HtpX"/>
</dbReference>
<comment type="subcellular location">
    <subcellularLocation>
        <location evidence="1 12">Cell membrane</location>
        <topology evidence="1 12">Multi-pass membrane protein</topology>
    </subcellularLocation>
</comment>
<feature type="active site" evidence="12">
    <location>
        <position position="132"/>
    </location>
</feature>
<keyword evidence="10 12" id="KW-0482">Metalloprotease</keyword>
<evidence type="ECO:0000256" key="12">
    <source>
        <dbReference type="HAMAP-Rule" id="MF_00188"/>
    </source>
</evidence>
<evidence type="ECO:0000256" key="2">
    <source>
        <dbReference type="ARBA" id="ARBA00009779"/>
    </source>
</evidence>
<dbReference type="EC" id="3.4.24.-" evidence="12"/>
<dbReference type="AlphaFoldDB" id="C9LL67"/>
<evidence type="ECO:0000259" key="13">
    <source>
        <dbReference type="Pfam" id="PF01435"/>
    </source>
</evidence>
<feature type="binding site" evidence="12">
    <location>
        <position position="135"/>
    </location>
    <ligand>
        <name>Zn(2+)</name>
        <dbReference type="ChEBI" id="CHEBI:29105"/>
        <note>catalytic</note>
    </ligand>
</feature>
<feature type="transmembrane region" description="Helical" evidence="12">
    <location>
        <begin position="31"/>
        <end position="47"/>
    </location>
</feature>
<dbReference type="eggNOG" id="COG0501">
    <property type="taxonomic scope" value="Bacteria"/>
</dbReference>
<evidence type="ECO:0000256" key="3">
    <source>
        <dbReference type="ARBA" id="ARBA00022475"/>
    </source>
</evidence>